<dbReference type="PANTHER" id="PTHR35889:SF3">
    <property type="entry name" value="F-BOX DOMAIN-CONTAINING PROTEIN"/>
    <property type="match status" value="1"/>
</dbReference>
<dbReference type="InterPro" id="IPR022655">
    <property type="entry name" value="DUF1553"/>
</dbReference>
<feature type="domain" description="DUF1549" evidence="1">
    <location>
        <begin position="46"/>
        <end position="237"/>
    </location>
</feature>
<gene>
    <name evidence="3" type="ORF">LZC95_09490</name>
</gene>
<dbReference type="Pfam" id="PF07587">
    <property type="entry name" value="PSD1"/>
    <property type="match status" value="1"/>
</dbReference>
<dbReference type="Pfam" id="PF07583">
    <property type="entry name" value="PSCyt2"/>
    <property type="match status" value="1"/>
</dbReference>
<sequence>MKRTGWLVAGVVVAAGCAASGPVPRGPVAASKPVEAARPVLMRPAEIDARMRAAWKEKGIEPAERVDDAGFFRRVNLDLTGRVPAAEAVEAFLADKSADKRQKAIDALLASPDYAEHFTNYWDRVLMGRNVRKNVDHAEFRRWLHEQLEKNVGYDVWVRELVSATGLTSAPRMAEQPVNGAANWYLRYMDNPPDLAGTTSRLFLGVRIQCAQCHDHKTEKWTMSDFQGFTASFLSTRARLFYADDKDKKGLRAYDVEDLDRPRRAAKRMDIAEYKSAAPRALDGTDLLSGGSKPRTALAEWITRKDNPWFARAIVNRMWGVMLGRGFSEPVDDLRESNPPAMKDLLDTLASDFVASGYDLKHLLRLMANTEAYQLTARPRGQRGDGAAWSYYHMEQLGPDELLDSLIRATGLPREKAERQFSFLFDVDEEDDHDDEFDGTITQALWLMNGKVMQRSIQIAPGSALAQVLSKPGGDEGKIRALYMRTVSRPPTDEETTHWVTFLKGQPVRQGYEDLLWVLLNSSEFLFNH</sequence>
<dbReference type="InterPro" id="IPR011444">
    <property type="entry name" value="DUF1549"/>
</dbReference>
<evidence type="ECO:0000313" key="4">
    <source>
        <dbReference type="Proteomes" id="UP001379533"/>
    </source>
</evidence>
<proteinExistence type="predicted"/>
<name>A0ABZ2KED5_9BACT</name>
<dbReference type="PROSITE" id="PS51257">
    <property type="entry name" value="PROKAR_LIPOPROTEIN"/>
    <property type="match status" value="1"/>
</dbReference>
<accession>A0ABZ2KED5</accession>
<evidence type="ECO:0000259" key="1">
    <source>
        <dbReference type="Pfam" id="PF07583"/>
    </source>
</evidence>
<evidence type="ECO:0000313" key="3">
    <source>
        <dbReference type="EMBL" id="WXA97066.1"/>
    </source>
</evidence>
<feature type="domain" description="DUF1553" evidence="2">
    <location>
        <begin position="295"/>
        <end position="419"/>
    </location>
</feature>
<dbReference type="Proteomes" id="UP001379533">
    <property type="component" value="Chromosome"/>
</dbReference>
<dbReference type="EMBL" id="CP089982">
    <property type="protein sequence ID" value="WXA97066.1"/>
    <property type="molecule type" value="Genomic_DNA"/>
</dbReference>
<reference evidence="3 4" key="1">
    <citation type="submission" date="2021-12" db="EMBL/GenBank/DDBJ databases">
        <title>Discovery of the Pendulisporaceae a myxobacterial family with distinct sporulation behavior and unique specialized metabolism.</title>
        <authorList>
            <person name="Garcia R."/>
            <person name="Popoff A."/>
            <person name="Bader C.D."/>
            <person name="Loehr J."/>
            <person name="Walesch S."/>
            <person name="Walt C."/>
            <person name="Boldt J."/>
            <person name="Bunk B."/>
            <person name="Haeckl F.J.F.P.J."/>
            <person name="Gunesch A.P."/>
            <person name="Birkelbach J."/>
            <person name="Nuebel U."/>
            <person name="Pietschmann T."/>
            <person name="Bach T."/>
            <person name="Mueller R."/>
        </authorList>
    </citation>
    <scope>NUCLEOTIDE SEQUENCE [LARGE SCALE GENOMIC DNA]</scope>
    <source>
        <strain evidence="3 4">MSr12523</strain>
    </source>
</reference>
<keyword evidence="4" id="KW-1185">Reference proteome</keyword>
<organism evidence="3 4">
    <name type="scientific">Pendulispora brunnea</name>
    <dbReference type="NCBI Taxonomy" id="2905690"/>
    <lineage>
        <taxon>Bacteria</taxon>
        <taxon>Pseudomonadati</taxon>
        <taxon>Myxococcota</taxon>
        <taxon>Myxococcia</taxon>
        <taxon>Myxococcales</taxon>
        <taxon>Sorangiineae</taxon>
        <taxon>Pendulisporaceae</taxon>
        <taxon>Pendulispora</taxon>
    </lineage>
</organism>
<dbReference type="PANTHER" id="PTHR35889">
    <property type="entry name" value="CYCLOINULO-OLIGOSACCHARIDE FRUCTANOTRANSFERASE-RELATED"/>
    <property type="match status" value="1"/>
</dbReference>
<dbReference type="RefSeq" id="WP_394847682.1">
    <property type="nucleotide sequence ID" value="NZ_CP089982.1"/>
</dbReference>
<protein>
    <submittedName>
        <fullName evidence="3">DUF1549 and DUF1553 domain-containing protein</fullName>
    </submittedName>
</protein>
<evidence type="ECO:0000259" key="2">
    <source>
        <dbReference type="Pfam" id="PF07587"/>
    </source>
</evidence>